<feature type="region of interest" description="Disordered" evidence="2">
    <location>
        <begin position="155"/>
        <end position="177"/>
    </location>
</feature>
<feature type="signal peptide" evidence="3">
    <location>
        <begin position="1"/>
        <end position="22"/>
    </location>
</feature>
<feature type="active site" description="Nucleophile" evidence="1">
    <location>
        <position position="218"/>
    </location>
</feature>
<feature type="compositionally biased region" description="Polar residues" evidence="2">
    <location>
        <begin position="157"/>
        <end position="172"/>
    </location>
</feature>
<dbReference type="PANTHER" id="PTHR38589:SF1">
    <property type="entry name" value="BLR0621 PROTEIN"/>
    <property type="match status" value="1"/>
</dbReference>
<dbReference type="PATRIC" id="fig|1136941.3.peg.1101"/>
<accession>A0A0N9MPB8</accession>
<name>A0A0N9MPB8_9ACTN</name>
<dbReference type="GO" id="GO:0009252">
    <property type="term" value="P:peptidoglycan biosynthetic process"/>
    <property type="evidence" value="ECO:0007669"/>
    <property type="project" value="UniProtKB-KW"/>
</dbReference>
<evidence type="ECO:0000256" key="1">
    <source>
        <dbReference type="PROSITE-ProRule" id="PRU01373"/>
    </source>
</evidence>
<keyword evidence="6" id="KW-1185">Reference proteome</keyword>
<dbReference type="GO" id="GO:0071555">
    <property type="term" value="P:cell wall organization"/>
    <property type="evidence" value="ECO:0007669"/>
    <property type="project" value="UniProtKB-UniRule"/>
</dbReference>
<feature type="active site" description="Proton donor/acceptor" evidence="1">
    <location>
        <position position="208"/>
    </location>
</feature>
<organism evidence="5 6">
    <name type="scientific">Gordonia phthalatica</name>
    <dbReference type="NCBI Taxonomy" id="1136941"/>
    <lineage>
        <taxon>Bacteria</taxon>
        <taxon>Bacillati</taxon>
        <taxon>Actinomycetota</taxon>
        <taxon>Actinomycetes</taxon>
        <taxon>Mycobacteriales</taxon>
        <taxon>Gordoniaceae</taxon>
        <taxon>Gordonia</taxon>
    </lineage>
</organism>
<dbReference type="Pfam" id="PF03734">
    <property type="entry name" value="YkuD"/>
    <property type="match status" value="1"/>
</dbReference>
<dbReference type="GO" id="GO:0016740">
    <property type="term" value="F:transferase activity"/>
    <property type="evidence" value="ECO:0007669"/>
    <property type="project" value="InterPro"/>
</dbReference>
<keyword evidence="1" id="KW-0961">Cell wall biogenesis/degradation</keyword>
<dbReference type="OrthoDB" id="186490at2"/>
<dbReference type="STRING" id="1136941.ACH46_05375"/>
<gene>
    <name evidence="5" type="ORF">ACH46_05375</name>
</gene>
<reference evidence="5 6" key="2">
    <citation type="journal article" date="2017" name="Int. J. Syst. Evol. Microbiol.">
        <title>Gordonia phthalatica sp. nov., a di-n-butyl phthalate-degrading bacterium isolated from activated sludge.</title>
        <authorList>
            <person name="Jin D."/>
            <person name="Kong X."/>
            <person name="Jia M."/>
            <person name="Yu X."/>
            <person name="Wang X."/>
            <person name="Zhuang X."/>
            <person name="Deng Y."/>
            <person name="Bai Z."/>
        </authorList>
    </citation>
    <scope>NUCLEOTIDE SEQUENCE [LARGE SCALE GENOMIC DNA]</scope>
    <source>
        <strain evidence="5 6">QH-11</strain>
    </source>
</reference>
<protein>
    <recommendedName>
        <fullName evidence="4">L,D-TPase catalytic domain-containing protein</fullName>
    </recommendedName>
</protein>
<evidence type="ECO:0000313" key="6">
    <source>
        <dbReference type="Proteomes" id="UP000063789"/>
    </source>
</evidence>
<keyword evidence="3" id="KW-0732">Signal</keyword>
<dbReference type="AlphaFoldDB" id="A0A0N9MPB8"/>
<keyword evidence="1" id="KW-0573">Peptidoglycan synthesis</keyword>
<feature type="domain" description="L,D-TPase catalytic" evidence="4">
    <location>
        <begin position="69"/>
        <end position="244"/>
    </location>
</feature>
<dbReference type="GO" id="GO:0008360">
    <property type="term" value="P:regulation of cell shape"/>
    <property type="evidence" value="ECO:0007669"/>
    <property type="project" value="UniProtKB-UniRule"/>
</dbReference>
<feature type="chain" id="PRO_5038894157" description="L,D-TPase catalytic domain-containing protein" evidence="3">
    <location>
        <begin position="23"/>
        <end position="287"/>
    </location>
</feature>
<dbReference type="RefSeq" id="WP_062392010.1">
    <property type="nucleotide sequence ID" value="NZ_CP011853.1"/>
</dbReference>
<feature type="region of interest" description="Disordered" evidence="2">
    <location>
        <begin position="110"/>
        <end position="132"/>
    </location>
</feature>
<dbReference type="PROSITE" id="PS52029">
    <property type="entry name" value="LD_TPASE"/>
    <property type="match status" value="1"/>
</dbReference>
<comment type="pathway">
    <text evidence="1">Cell wall biogenesis; peptidoglycan biosynthesis.</text>
</comment>
<evidence type="ECO:0000259" key="4">
    <source>
        <dbReference type="PROSITE" id="PS52029"/>
    </source>
</evidence>
<reference evidence="6" key="1">
    <citation type="submission" date="2015-06" db="EMBL/GenBank/DDBJ databases">
        <title>Complete genome sequence and metabolic analysis of phthalate degradation pathway in Gordonia sp. QH-11.</title>
        <authorList>
            <person name="Jin D."/>
            <person name="Kong X."/>
            <person name="Bai Z."/>
        </authorList>
    </citation>
    <scope>NUCLEOTIDE SEQUENCE [LARGE SCALE GENOMIC DNA]</scope>
    <source>
        <strain evidence="6">QH-11</strain>
    </source>
</reference>
<sequence length="287" mass="29896">MLELGFAFAALLGALVVGVGQAAAVPQTAPSTGSDSITALLDNLLKGLTQPGAPAVPGAAETSQMIVATAPVATSQTAMLTAFEKDATGTWKPVEGIGPTKAMLGEKGMGKAQDNVSRTPEGTFPLNIAFGRQDKPEGTKMEYFKTTPRDWWDSNEKSPTYNTHVQSDTSPGGDSENLYNIGPVYDYAVNINHNPTRTPGDASAIFLHVTDGKPTQGCVAIAREEMVKILQWLDPAKNPKMTIGVNIDAPKDVPNAQADKLPGADVIGGVVGNLANLIPTLLAGSAS</sequence>
<evidence type="ECO:0000313" key="5">
    <source>
        <dbReference type="EMBL" id="ALG84042.1"/>
    </source>
</evidence>
<dbReference type="PANTHER" id="PTHR38589">
    <property type="entry name" value="BLR0621 PROTEIN"/>
    <property type="match status" value="1"/>
</dbReference>
<keyword evidence="1" id="KW-0133">Cell shape</keyword>
<dbReference type="InterPro" id="IPR005490">
    <property type="entry name" value="LD_TPept_cat_dom"/>
</dbReference>
<dbReference type="EMBL" id="CP011853">
    <property type="protein sequence ID" value="ALG84042.1"/>
    <property type="molecule type" value="Genomic_DNA"/>
</dbReference>
<evidence type="ECO:0000256" key="2">
    <source>
        <dbReference type="SAM" id="MobiDB-lite"/>
    </source>
</evidence>
<dbReference type="KEGG" id="goq:ACH46_05375"/>
<proteinExistence type="predicted"/>
<evidence type="ECO:0000256" key="3">
    <source>
        <dbReference type="SAM" id="SignalP"/>
    </source>
</evidence>
<dbReference type="Proteomes" id="UP000063789">
    <property type="component" value="Chromosome"/>
</dbReference>